<name>A0A0N4ZL47_PARTI</name>
<evidence type="ECO:0000313" key="2">
    <source>
        <dbReference type="Proteomes" id="UP000038045"/>
    </source>
</evidence>
<sequence>MDEAQERAIIEDAIRTVEKASGQRRPAAAGEDGVRQADFAALFAGGERRHYLRRLGDEPGALHRHPEAALRPVAGRGRAERHGHVHSFARLSGQPAAPHRPVRRGAETRDGPRRRHAVSVASGDRATEDRLAGRQGCRRHDRGPAGVPSPEPARQAVQAPRRHADDLSGSAPLHDPGLRQSGRGVPHSGRAESERVEGGVSDQCGPAGACSTAVVALVLIRHALFGDDGAETIGQAVHRRGAHAARGRAARHQHRIHLVPAQVGVQRRLEEGRGHPLGVDQVHSLIDPAARIEGVAFGTVFDVLQAVGRIGARAPDACVPGVGLIADMAPDHRHPLGARGGRDAVGEADLVRMGHIGRLRKQIGAGVGLLEVDVHHGQFLAEAETGAGGVGLDRLEQLARRLVLADHGRFEDKVAHGRSVLNGIKIGQL</sequence>
<evidence type="ECO:0000313" key="3">
    <source>
        <dbReference type="WBParaSite" id="PTRK_0000888100.1"/>
    </source>
</evidence>
<feature type="region of interest" description="Disordered" evidence="1">
    <location>
        <begin position="74"/>
        <end position="204"/>
    </location>
</feature>
<dbReference type="WBParaSite" id="PTRK_0000888100.1">
    <property type="protein sequence ID" value="PTRK_0000888100.1"/>
    <property type="gene ID" value="PTRK_0000888100"/>
</dbReference>
<evidence type="ECO:0000256" key="1">
    <source>
        <dbReference type="SAM" id="MobiDB-lite"/>
    </source>
</evidence>
<proteinExistence type="predicted"/>
<protein>
    <submittedName>
        <fullName evidence="3">Transcriptional regulator</fullName>
    </submittedName>
</protein>
<keyword evidence="2" id="KW-1185">Reference proteome</keyword>
<reference evidence="3" key="1">
    <citation type="submission" date="2017-02" db="UniProtKB">
        <authorList>
            <consortium name="WormBaseParasite"/>
        </authorList>
    </citation>
    <scope>IDENTIFICATION</scope>
</reference>
<dbReference type="AlphaFoldDB" id="A0A0N4ZL47"/>
<organism evidence="2 3">
    <name type="scientific">Parastrongyloides trichosuri</name>
    <name type="common">Possum-specific nematode worm</name>
    <dbReference type="NCBI Taxonomy" id="131310"/>
    <lineage>
        <taxon>Eukaryota</taxon>
        <taxon>Metazoa</taxon>
        <taxon>Ecdysozoa</taxon>
        <taxon>Nematoda</taxon>
        <taxon>Chromadorea</taxon>
        <taxon>Rhabditida</taxon>
        <taxon>Tylenchina</taxon>
        <taxon>Panagrolaimomorpha</taxon>
        <taxon>Strongyloidoidea</taxon>
        <taxon>Strongyloididae</taxon>
        <taxon>Parastrongyloides</taxon>
    </lineage>
</organism>
<dbReference type="Proteomes" id="UP000038045">
    <property type="component" value="Unplaced"/>
</dbReference>
<accession>A0A0N4ZL47</accession>